<comment type="caution">
    <text evidence="8">The sequence shown here is derived from an EMBL/GenBank/DDBJ whole genome shotgun (WGS) entry which is preliminary data.</text>
</comment>
<feature type="region of interest" description="Disordered" evidence="5">
    <location>
        <begin position="361"/>
        <end position="393"/>
    </location>
</feature>
<dbReference type="Pfam" id="PF07282">
    <property type="entry name" value="Cas12f1-like_TNB"/>
    <property type="match status" value="1"/>
</dbReference>
<evidence type="ECO:0000313" key="9">
    <source>
        <dbReference type="Proteomes" id="UP001596203"/>
    </source>
</evidence>
<keyword evidence="8" id="KW-0255">Endonuclease</keyword>
<reference evidence="9" key="1">
    <citation type="journal article" date="2019" name="Int. J. Syst. Evol. Microbiol.">
        <title>The Global Catalogue of Microorganisms (GCM) 10K type strain sequencing project: providing services to taxonomists for standard genome sequencing and annotation.</title>
        <authorList>
            <consortium name="The Broad Institute Genomics Platform"/>
            <consortium name="The Broad Institute Genome Sequencing Center for Infectious Disease"/>
            <person name="Wu L."/>
            <person name="Ma J."/>
        </authorList>
    </citation>
    <scope>NUCLEOTIDE SEQUENCE [LARGE SCALE GENOMIC DNA]</scope>
    <source>
        <strain evidence="9">ZS-35-S2</strain>
    </source>
</reference>
<evidence type="ECO:0000259" key="7">
    <source>
        <dbReference type="Pfam" id="PF07282"/>
    </source>
</evidence>
<feature type="domain" description="Probable transposase IS891/IS1136/IS1341" evidence="6">
    <location>
        <begin position="156"/>
        <end position="265"/>
    </location>
</feature>
<evidence type="ECO:0000256" key="4">
    <source>
        <dbReference type="ARBA" id="ARBA00023172"/>
    </source>
</evidence>
<evidence type="ECO:0000256" key="3">
    <source>
        <dbReference type="ARBA" id="ARBA00023125"/>
    </source>
</evidence>
<keyword evidence="2" id="KW-0815">Transposition</keyword>
<keyword evidence="8" id="KW-0540">Nuclease</keyword>
<dbReference type="NCBIfam" id="NF040570">
    <property type="entry name" value="guided_TnpB"/>
    <property type="match status" value="1"/>
</dbReference>
<dbReference type="RefSeq" id="WP_377428870.1">
    <property type="nucleotide sequence ID" value="NZ_JBHSPR010000037.1"/>
</dbReference>
<keyword evidence="9" id="KW-1185">Reference proteome</keyword>
<dbReference type="EMBL" id="JBHSPR010000037">
    <property type="protein sequence ID" value="MFC6021070.1"/>
    <property type="molecule type" value="Genomic_DNA"/>
</dbReference>
<keyword evidence="3" id="KW-0238">DNA-binding</keyword>
<evidence type="ECO:0000256" key="5">
    <source>
        <dbReference type="SAM" id="MobiDB-lite"/>
    </source>
</evidence>
<dbReference type="GO" id="GO:0004519">
    <property type="term" value="F:endonuclease activity"/>
    <property type="evidence" value="ECO:0007669"/>
    <property type="project" value="UniProtKB-KW"/>
</dbReference>
<evidence type="ECO:0000313" key="8">
    <source>
        <dbReference type="EMBL" id="MFC6021070.1"/>
    </source>
</evidence>
<sequence length="393" mass="42810">MKPSIQRAIRAGGTSTHRPPPAAGRLFIKSRPRNPWLQPRGGKGGQARWWFSAWCRLLRAGETVGCGWGGCGCGRDGAVHLPVASRCDRAGCAGDAEGDGGGLEYTTRGFSIRDQRLRLPGGVSIPVVWSRELPSDPTSVRVYQDRLGHWCASFVVRREITPAPEVKGAIGVDWGVATTATTTDAVYDLPYLGHRKRCAAELAKAQRRMARRRRVKGARPSNGYLRAKRQAAKVAKRAARQNIHDARVWAKKVVDNHATIAVEDFKPRFLAGSRMARKAADAAIGAAKRELVERGSRAGRKVVLVPPAYTTMTCSQCGTRAKNRLGLGVRVFRCDTCGHTACRDRNAARTILATAERDRAGADDVRHAITSSQDGARVRSEPEIPRLPAMGKR</sequence>
<evidence type="ECO:0000259" key="6">
    <source>
        <dbReference type="Pfam" id="PF01385"/>
    </source>
</evidence>
<protein>
    <submittedName>
        <fullName evidence="8">RNA-guided endonuclease InsQ/TnpB family protein</fullName>
    </submittedName>
</protein>
<comment type="similarity">
    <text evidence="1">In the C-terminal section; belongs to the transposase 35 family.</text>
</comment>
<organism evidence="8 9">
    <name type="scientific">Plantactinospora solaniradicis</name>
    <dbReference type="NCBI Taxonomy" id="1723736"/>
    <lineage>
        <taxon>Bacteria</taxon>
        <taxon>Bacillati</taxon>
        <taxon>Actinomycetota</taxon>
        <taxon>Actinomycetes</taxon>
        <taxon>Micromonosporales</taxon>
        <taxon>Micromonosporaceae</taxon>
        <taxon>Plantactinospora</taxon>
    </lineage>
</organism>
<evidence type="ECO:0000256" key="2">
    <source>
        <dbReference type="ARBA" id="ARBA00022578"/>
    </source>
</evidence>
<dbReference type="InterPro" id="IPR010095">
    <property type="entry name" value="Cas12f1-like_TNB"/>
</dbReference>
<keyword evidence="8" id="KW-0378">Hydrolase</keyword>
<feature type="region of interest" description="Disordered" evidence="5">
    <location>
        <begin position="1"/>
        <end position="25"/>
    </location>
</feature>
<dbReference type="InterPro" id="IPR001959">
    <property type="entry name" value="Transposase"/>
</dbReference>
<dbReference type="Proteomes" id="UP001596203">
    <property type="component" value="Unassembled WGS sequence"/>
</dbReference>
<gene>
    <name evidence="8" type="ORF">ACFP2T_33470</name>
</gene>
<evidence type="ECO:0000256" key="1">
    <source>
        <dbReference type="ARBA" id="ARBA00008761"/>
    </source>
</evidence>
<name>A0ABW1KH36_9ACTN</name>
<keyword evidence="4" id="KW-0233">DNA recombination</keyword>
<accession>A0ABW1KH36</accession>
<proteinExistence type="inferred from homology"/>
<dbReference type="Pfam" id="PF01385">
    <property type="entry name" value="OrfB_IS605"/>
    <property type="match status" value="1"/>
</dbReference>
<feature type="domain" description="Cas12f1-like TNB" evidence="7">
    <location>
        <begin position="295"/>
        <end position="351"/>
    </location>
</feature>